<comment type="catalytic activity">
    <reaction evidence="16">
        <text>an acyl phosphate + H2O = a carboxylate + phosphate + H(+)</text>
        <dbReference type="Rhea" id="RHEA:14965"/>
        <dbReference type="ChEBI" id="CHEBI:15377"/>
        <dbReference type="ChEBI" id="CHEBI:15378"/>
        <dbReference type="ChEBI" id="CHEBI:29067"/>
        <dbReference type="ChEBI" id="CHEBI:43474"/>
        <dbReference type="ChEBI" id="CHEBI:59918"/>
        <dbReference type="EC" id="3.6.1.7"/>
    </reaction>
</comment>
<evidence type="ECO:0000259" key="21">
    <source>
        <dbReference type="PROSITE" id="PS51160"/>
    </source>
</evidence>
<keyword evidence="5 17" id="KW-0812">Transmembrane</keyword>
<dbReference type="InterPro" id="IPR017968">
    <property type="entry name" value="Acylphosphatase_CS"/>
</dbReference>
<keyword evidence="4 17" id="KW-0679">Respiratory chain</keyword>
<evidence type="ECO:0000256" key="8">
    <source>
        <dbReference type="ARBA" id="ARBA00022946"/>
    </source>
</evidence>
<evidence type="ECO:0000256" key="13">
    <source>
        <dbReference type="ARBA" id="ARBA00023128"/>
    </source>
</evidence>
<keyword evidence="3" id="KW-0813">Transport</keyword>
<evidence type="ECO:0000256" key="2">
    <source>
        <dbReference type="ARBA" id="ARBA00008388"/>
    </source>
</evidence>
<gene>
    <name evidence="22" type="ORF">D0861_00510</name>
</gene>
<feature type="compositionally biased region" description="Basic and acidic residues" evidence="19">
    <location>
        <begin position="71"/>
        <end position="84"/>
    </location>
</feature>
<feature type="transmembrane region" description="Helical" evidence="20">
    <location>
        <begin position="368"/>
        <end position="391"/>
    </location>
</feature>
<evidence type="ECO:0000313" key="22">
    <source>
        <dbReference type="EMBL" id="RMY95727.1"/>
    </source>
</evidence>
<keyword evidence="7" id="KW-0999">Mitochondrion inner membrane</keyword>
<keyword evidence="10 20" id="KW-1133">Transmembrane helix</keyword>
<dbReference type="AlphaFoldDB" id="A0A3M7G495"/>
<feature type="transmembrane region" description="Helical" evidence="20">
    <location>
        <begin position="306"/>
        <end position="327"/>
    </location>
</feature>
<evidence type="ECO:0000256" key="15">
    <source>
        <dbReference type="ARBA" id="ARBA00025285"/>
    </source>
</evidence>
<dbReference type="SUPFAM" id="SSF54975">
    <property type="entry name" value="Acylphosphatase/BLUF domain-like"/>
    <property type="match status" value="1"/>
</dbReference>
<evidence type="ECO:0000256" key="14">
    <source>
        <dbReference type="ARBA" id="ARBA00023136"/>
    </source>
</evidence>
<feature type="active site" evidence="16">
    <location>
        <position position="37"/>
    </location>
</feature>
<feature type="compositionally biased region" description="Polar residues" evidence="19">
    <location>
        <begin position="469"/>
        <end position="482"/>
    </location>
</feature>
<evidence type="ECO:0000256" key="17">
    <source>
        <dbReference type="RuleBase" id="RU003779"/>
    </source>
</evidence>
<reference evidence="22 23" key="1">
    <citation type="journal article" date="2018" name="BMC Genomics">
        <title>Genomic evidence for intraspecific hybridization in a clonal and extremely halotolerant yeast.</title>
        <authorList>
            <person name="Gostincar C."/>
            <person name="Stajich J.E."/>
            <person name="Zupancic J."/>
            <person name="Zalar P."/>
            <person name="Gunde-Cimerman N."/>
        </authorList>
    </citation>
    <scope>NUCLEOTIDE SEQUENCE [LARGE SCALE GENOMIC DNA]</scope>
    <source>
        <strain evidence="22 23">EXF-2788</strain>
    </source>
</reference>
<evidence type="ECO:0000256" key="9">
    <source>
        <dbReference type="ARBA" id="ARBA00022982"/>
    </source>
</evidence>
<dbReference type="CDD" id="cd01053">
    <property type="entry name" value="AOX"/>
    <property type="match status" value="1"/>
</dbReference>
<keyword evidence="16" id="KW-0378">Hydrolase</keyword>
<feature type="active site" evidence="16">
    <location>
        <position position="19"/>
    </location>
</feature>
<comment type="similarity">
    <text evidence="18">Belongs to the acylphosphatase family.</text>
</comment>
<keyword evidence="12 17" id="KW-0408">Iron</keyword>
<evidence type="ECO:0000256" key="10">
    <source>
        <dbReference type="ARBA" id="ARBA00022989"/>
    </source>
</evidence>
<dbReference type="InterPro" id="IPR001792">
    <property type="entry name" value="Acylphosphatase-like_dom"/>
</dbReference>
<dbReference type="Pfam" id="PF00708">
    <property type="entry name" value="Acylphosphatase"/>
    <property type="match status" value="1"/>
</dbReference>
<dbReference type="Gene3D" id="3.30.70.100">
    <property type="match status" value="1"/>
</dbReference>
<dbReference type="GO" id="GO:0046872">
    <property type="term" value="F:metal ion binding"/>
    <property type="evidence" value="ECO:0007669"/>
    <property type="project" value="UniProtKB-UniRule"/>
</dbReference>
<evidence type="ECO:0000256" key="6">
    <source>
        <dbReference type="ARBA" id="ARBA00022723"/>
    </source>
</evidence>
<evidence type="ECO:0000256" key="11">
    <source>
        <dbReference type="ARBA" id="ARBA00023002"/>
    </source>
</evidence>
<dbReference type="EC" id="1.-.-.-" evidence="17"/>
<evidence type="ECO:0000256" key="3">
    <source>
        <dbReference type="ARBA" id="ARBA00022448"/>
    </source>
</evidence>
<dbReference type="PROSITE" id="PS51160">
    <property type="entry name" value="ACYLPHOSPHATASE_3"/>
    <property type="match status" value="1"/>
</dbReference>
<evidence type="ECO:0000313" key="23">
    <source>
        <dbReference type="Proteomes" id="UP000268823"/>
    </source>
</evidence>
<dbReference type="InterPro" id="IPR002680">
    <property type="entry name" value="AOX"/>
</dbReference>
<keyword evidence="11 17" id="KW-0560">Oxidoreductase</keyword>
<feature type="domain" description="Acylphosphatase-like" evidence="21">
    <location>
        <begin position="4"/>
        <end position="91"/>
    </location>
</feature>
<comment type="subcellular location">
    <subcellularLocation>
        <location evidence="1">Mitochondrion inner membrane</location>
        <topology evidence="1">Multi-pass membrane protein</topology>
        <orientation evidence="1">Matrix side</orientation>
    </subcellularLocation>
</comment>
<comment type="caution">
    <text evidence="22">The sequence shown here is derived from an EMBL/GenBank/DDBJ whole genome shotgun (WGS) entry which is preliminary data.</text>
</comment>
<dbReference type="PROSITE" id="PS00151">
    <property type="entry name" value="ACYLPHOSPHATASE_2"/>
    <property type="match status" value="1"/>
</dbReference>
<evidence type="ECO:0000256" key="5">
    <source>
        <dbReference type="ARBA" id="ARBA00022692"/>
    </source>
</evidence>
<dbReference type="PRINTS" id="PR00112">
    <property type="entry name" value="ACYLPHPHTASE"/>
</dbReference>
<keyword evidence="14 17" id="KW-0472">Membrane</keyword>
<dbReference type="GO" id="GO:0010230">
    <property type="term" value="P:alternative respiration"/>
    <property type="evidence" value="ECO:0007669"/>
    <property type="project" value="TreeGrafter"/>
</dbReference>
<feature type="region of interest" description="Disordered" evidence="19">
    <location>
        <begin position="469"/>
        <end position="517"/>
    </location>
</feature>
<protein>
    <recommendedName>
        <fullName evidence="17">Alternative oxidase</fullName>
        <ecNumber evidence="17">1.-.-.-</ecNumber>
    </recommendedName>
</protein>
<comment type="similarity">
    <text evidence="2 17">Belongs to the alternative oxidase family.</text>
</comment>
<evidence type="ECO:0000256" key="12">
    <source>
        <dbReference type="ARBA" id="ARBA00023004"/>
    </source>
</evidence>
<dbReference type="InterPro" id="IPR036046">
    <property type="entry name" value="Acylphosphatase-like_dom_sf"/>
</dbReference>
<dbReference type="Pfam" id="PF01786">
    <property type="entry name" value="AOX"/>
    <property type="match status" value="1"/>
</dbReference>
<keyword evidence="6 17" id="KW-0479">Metal-binding</keyword>
<dbReference type="OrthoDB" id="16906at2759"/>
<feature type="compositionally biased region" description="Basic and acidic residues" evidence="19">
    <location>
        <begin position="484"/>
        <end position="517"/>
    </location>
</feature>
<feature type="region of interest" description="Disordered" evidence="19">
    <location>
        <begin position="69"/>
        <end position="104"/>
    </location>
</feature>
<dbReference type="PANTHER" id="PTHR31803">
    <property type="entry name" value="ALTERNATIVE OXIDASE"/>
    <property type="match status" value="1"/>
</dbReference>
<dbReference type="Proteomes" id="UP000268823">
    <property type="component" value="Unassembled WGS sequence"/>
</dbReference>
<dbReference type="VEuPathDB" id="FungiDB:BTJ68_05373"/>
<evidence type="ECO:0000256" key="20">
    <source>
        <dbReference type="SAM" id="Phobius"/>
    </source>
</evidence>
<dbReference type="FunFam" id="1.20.1260.140:FF:000002">
    <property type="entry name" value="Alternative oxidase"/>
    <property type="match status" value="1"/>
</dbReference>
<keyword evidence="8" id="KW-0809">Transit peptide</keyword>
<keyword evidence="9 17" id="KW-0249">Electron transport</keyword>
<proteinExistence type="inferred from homology"/>
<accession>A0A3M7G495</accession>
<dbReference type="GO" id="GO:0003998">
    <property type="term" value="F:acylphosphatase activity"/>
    <property type="evidence" value="ECO:0007669"/>
    <property type="project" value="UniProtKB-EC"/>
</dbReference>
<evidence type="ECO:0000256" key="4">
    <source>
        <dbReference type="ARBA" id="ARBA00022660"/>
    </source>
</evidence>
<comment type="cofactor">
    <cofactor evidence="17">
        <name>Fe cation</name>
        <dbReference type="ChEBI" id="CHEBI:24875"/>
    </cofactor>
    <text evidence="17">Binds 2 iron ions per subunit.</text>
</comment>
<evidence type="ECO:0000256" key="16">
    <source>
        <dbReference type="PROSITE-ProRule" id="PRU00520"/>
    </source>
</evidence>
<dbReference type="GO" id="GO:0005743">
    <property type="term" value="C:mitochondrial inner membrane"/>
    <property type="evidence" value="ECO:0007669"/>
    <property type="project" value="UniProtKB-SubCell"/>
</dbReference>
<dbReference type="InterPro" id="IPR038659">
    <property type="entry name" value="AOX_sf"/>
</dbReference>
<dbReference type="GO" id="GO:0098803">
    <property type="term" value="C:respiratory chain complex"/>
    <property type="evidence" value="ECO:0007669"/>
    <property type="project" value="UniProtKB-UniRule"/>
</dbReference>
<evidence type="ECO:0000256" key="7">
    <source>
        <dbReference type="ARBA" id="ARBA00022792"/>
    </source>
</evidence>
<keyword evidence="13" id="KW-0496">Mitochondrion</keyword>
<evidence type="ECO:0000256" key="19">
    <source>
        <dbReference type="SAM" id="MobiDB-lite"/>
    </source>
</evidence>
<dbReference type="EMBL" id="QWIR01000005">
    <property type="protein sequence ID" value="RMY95727.1"/>
    <property type="molecule type" value="Genomic_DNA"/>
</dbReference>
<evidence type="ECO:0000256" key="1">
    <source>
        <dbReference type="ARBA" id="ARBA00004292"/>
    </source>
</evidence>
<comment type="function">
    <text evidence="15">Catalyzes cyanide-resistant oxygen consumption. May increase respiration when the cytochrome respiratory pathway is restricted, or in response to low temperatures.</text>
</comment>
<dbReference type="PANTHER" id="PTHR31803:SF3">
    <property type="entry name" value="ALTERNATIVE OXIDASE"/>
    <property type="match status" value="1"/>
</dbReference>
<dbReference type="InterPro" id="IPR020456">
    <property type="entry name" value="Acylphosphatase"/>
</dbReference>
<name>A0A3M7G495_HORWE</name>
<dbReference type="GO" id="GO:0009916">
    <property type="term" value="F:alternative oxidase activity"/>
    <property type="evidence" value="ECO:0007669"/>
    <property type="project" value="UniProtKB-UniRule"/>
</dbReference>
<sequence length="517" mass="59040">MSKRIQYTVEGEVQGVNYRAWAVSKAKDFDITGYAKNASNGTVVGEAQGSSDSVKQFVDSLYKAPSPAKVSKVESSDMQIKEGDSGFQRRRQDKPRHNPTSGDAVTEREAVYWASLNIKQPIDSPEHHPTTTPLNLMNCSRAITTNALPWQSATRFLSSVQHGRTITTASLRPTTLVQQHASTPKTRRQQFRTSKHALIKEYFPAPDAPNIKTTEAAWAHPVYTFSQMEQVKIQHRDAKDWSDWVALTFMRVLRWGLDTVSGYKHDPDQHPVRNGAATPAGSGEHSIDKADRLRVRPFTHMTERKWLMRFIFLESVAGVPGMVAGMLRHLHSMRRMKRDNGWIETLLEESYNERMHLLTFLKMAEPGWFMRMMVLGAQGVFFNSMFVSYLVSPRTCHRFVGYLEEEAVITYTRAIGDIEAGKLPMFEKMSAPDIAVQYWDMPEGRRTMKDLLLYIRADESKHREVNHTLGNLDQKNDPNPYNSKYKDEAAPHPVKDIKFQRPTGWEREEVIGEDKAH</sequence>
<feature type="region of interest" description="Disordered" evidence="19">
    <location>
        <begin position="264"/>
        <end position="286"/>
    </location>
</feature>
<organism evidence="22 23">
    <name type="scientific">Hortaea werneckii</name>
    <name type="common">Black yeast</name>
    <name type="synonym">Cladosporium werneckii</name>
    <dbReference type="NCBI Taxonomy" id="91943"/>
    <lineage>
        <taxon>Eukaryota</taxon>
        <taxon>Fungi</taxon>
        <taxon>Dikarya</taxon>
        <taxon>Ascomycota</taxon>
        <taxon>Pezizomycotina</taxon>
        <taxon>Dothideomycetes</taxon>
        <taxon>Dothideomycetidae</taxon>
        <taxon>Mycosphaerellales</taxon>
        <taxon>Teratosphaeriaceae</taxon>
        <taxon>Hortaea</taxon>
    </lineage>
</organism>
<evidence type="ECO:0000256" key="18">
    <source>
        <dbReference type="RuleBase" id="RU004168"/>
    </source>
</evidence>
<dbReference type="Gene3D" id="1.20.1260.140">
    <property type="entry name" value="Alternative oxidase"/>
    <property type="match status" value="1"/>
</dbReference>